<evidence type="ECO:0000313" key="1">
    <source>
        <dbReference type="EMBL" id="AII28448.1"/>
    </source>
</evidence>
<protein>
    <submittedName>
        <fullName evidence="1">Uncharacterized protein</fullName>
    </submittedName>
</protein>
<accession>A0A096XT12</accession>
<proteinExistence type="predicted"/>
<organism evidence="1 2">
    <name type="scientific">Enterococcus phage ECP3</name>
    <dbReference type="NCBI Taxonomy" id="1498168"/>
    <lineage>
        <taxon>Viruses</taxon>
        <taxon>Duplodnaviria</taxon>
        <taxon>Heunggongvirae</taxon>
        <taxon>Uroviricota</taxon>
        <taxon>Caudoviricetes</taxon>
        <taxon>Herelleviridae</taxon>
        <taxon>Brockvirinae</taxon>
        <taxon>Kochikohdavirus</taxon>
        <taxon>Kochikohdavirus ECP3</taxon>
    </lineage>
</organism>
<dbReference type="RefSeq" id="YP_009147089.1">
    <property type="nucleotide sequence ID" value="NC_027335.2"/>
</dbReference>
<dbReference type="GeneID" id="24628137"/>
<sequence length="48" mass="5752">MKYPYLVELYAKHVIRDAGYIENVPPVIYEDVVKRVEEIKREENLTID</sequence>
<dbReference type="Proteomes" id="UP000030157">
    <property type="component" value="Segment"/>
</dbReference>
<evidence type="ECO:0000313" key="2">
    <source>
        <dbReference type="Proteomes" id="UP000030157"/>
    </source>
</evidence>
<dbReference type="EMBL" id="KJ801817">
    <property type="protein sequence ID" value="AII28448.1"/>
    <property type="molecule type" value="Genomic_DNA"/>
</dbReference>
<keyword evidence="2" id="KW-1185">Reference proteome</keyword>
<reference evidence="1" key="1">
    <citation type="submission" date="2014-05" db="EMBL/GenBank/DDBJ databases">
        <title>Complete genome sequence of Enterococcus faecalis bacteriophage ECP3.</title>
        <authorList>
            <person name="Kang H.-Y."/>
            <person name="Kim S."/>
            <person name="Kim J."/>
        </authorList>
    </citation>
    <scope>NUCLEOTIDE SEQUENCE [LARGE SCALE GENOMIC DNA]</scope>
    <source>
        <strain evidence="1">ECP3</strain>
    </source>
</reference>
<name>A0A096XT12_9CAUD</name>